<keyword evidence="2" id="KW-1185">Reference proteome</keyword>
<gene>
    <name evidence="1" type="ORF">QPK29_025915</name>
</gene>
<dbReference type="Proteomes" id="UP001168096">
    <property type="component" value="Unassembled WGS sequence"/>
</dbReference>
<reference evidence="1" key="1">
    <citation type="submission" date="2024-11" db="EMBL/GenBank/DDBJ databases">
        <title>Description of Massilia orientalis sp. nov., isolated from rhizosphere soil of Ageratina adenophora.</title>
        <authorList>
            <person name="Wang Y."/>
        </authorList>
    </citation>
    <scope>NUCLEOTIDE SEQUENCE</scope>
    <source>
        <strain evidence="1">YIM B02787</strain>
    </source>
</reference>
<organism evidence="1 2">
    <name type="scientific">Massilia orientalis</name>
    <dbReference type="NCBI Taxonomy" id="3050128"/>
    <lineage>
        <taxon>Bacteria</taxon>
        <taxon>Pseudomonadati</taxon>
        <taxon>Pseudomonadota</taxon>
        <taxon>Betaproteobacteria</taxon>
        <taxon>Burkholderiales</taxon>
        <taxon>Oxalobacteraceae</taxon>
        <taxon>Telluria group</taxon>
        <taxon>Massilia</taxon>
    </lineage>
</organism>
<name>A0ACC7ML91_9BURK</name>
<sequence length="265" mass="26971">MSWVAAAVAGGTIVGGMISGNAARSAANTQADAANNAAALQQQQYQQTRDSLQPFINSGYDAQGSLRNLLGLGAPTDGNTYGSLTKPFNAQTWEQWKDPGYDFQLQQGQQALQNSQAAKDGVLSGAALKDLINFNQSMAANAFQGAFGRYMTTNEATYKRLADLLGIGENAAAGAGNMGVQATNNIANTLTSGAAAQAAGTVGQANALSGGINTGMGYYMLNNMTGGKLFGQPGATAGVGARFGNSIDSPINGTGLDGAQFTGYA</sequence>
<dbReference type="EMBL" id="JASNRB020000019">
    <property type="protein sequence ID" value="MFJ1471171.1"/>
    <property type="molecule type" value="Genomic_DNA"/>
</dbReference>
<evidence type="ECO:0000313" key="1">
    <source>
        <dbReference type="EMBL" id="MFJ1471171.1"/>
    </source>
</evidence>
<accession>A0ACC7ML91</accession>
<proteinExistence type="predicted"/>
<comment type="caution">
    <text evidence="1">The sequence shown here is derived from an EMBL/GenBank/DDBJ whole genome shotgun (WGS) entry which is preliminary data.</text>
</comment>
<protein>
    <submittedName>
        <fullName evidence="1">Uncharacterized protein</fullName>
    </submittedName>
</protein>
<evidence type="ECO:0000313" key="2">
    <source>
        <dbReference type="Proteomes" id="UP001168096"/>
    </source>
</evidence>